<protein>
    <submittedName>
        <fullName evidence="2">CHR931</fullName>
    </submittedName>
</protein>
<accession>A0A0A8Z874</accession>
<sequence>MQVWQYMCVQLVMTVFAGGERQIGQSKSSPSSTNEASFFKSSGFLDTSSRELAGSHDFMSKGHNATSLQSWRSLRMK</sequence>
<feature type="region of interest" description="Disordered" evidence="1">
    <location>
        <begin position="55"/>
        <end position="77"/>
    </location>
</feature>
<dbReference type="EMBL" id="GBRH01264007">
    <property type="protein sequence ID" value="JAD33888.1"/>
    <property type="molecule type" value="Transcribed_RNA"/>
</dbReference>
<feature type="compositionally biased region" description="Polar residues" evidence="1">
    <location>
        <begin position="63"/>
        <end position="77"/>
    </location>
</feature>
<dbReference type="AlphaFoldDB" id="A0A0A8Z874"/>
<evidence type="ECO:0000313" key="2">
    <source>
        <dbReference type="EMBL" id="JAD33888.1"/>
    </source>
</evidence>
<proteinExistence type="predicted"/>
<name>A0A0A8Z874_ARUDO</name>
<organism evidence="2">
    <name type="scientific">Arundo donax</name>
    <name type="common">Giant reed</name>
    <name type="synonym">Donax arundinaceus</name>
    <dbReference type="NCBI Taxonomy" id="35708"/>
    <lineage>
        <taxon>Eukaryota</taxon>
        <taxon>Viridiplantae</taxon>
        <taxon>Streptophyta</taxon>
        <taxon>Embryophyta</taxon>
        <taxon>Tracheophyta</taxon>
        <taxon>Spermatophyta</taxon>
        <taxon>Magnoliopsida</taxon>
        <taxon>Liliopsida</taxon>
        <taxon>Poales</taxon>
        <taxon>Poaceae</taxon>
        <taxon>PACMAD clade</taxon>
        <taxon>Arundinoideae</taxon>
        <taxon>Arundineae</taxon>
        <taxon>Arundo</taxon>
    </lineage>
</organism>
<evidence type="ECO:0000256" key="1">
    <source>
        <dbReference type="SAM" id="MobiDB-lite"/>
    </source>
</evidence>
<reference evidence="2" key="2">
    <citation type="journal article" date="2015" name="Data Brief">
        <title>Shoot transcriptome of the giant reed, Arundo donax.</title>
        <authorList>
            <person name="Barrero R.A."/>
            <person name="Guerrero F.D."/>
            <person name="Moolhuijzen P."/>
            <person name="Goolsby J.A."/>
            <person name="Tidwell J."/>
            <person name="Bellgard S.E."/>
            <person name="Bellgard M.I."/>
        </authorList>
    </citation>
    <scope>NUCLEOTIDE SEQUENCE</scope>
    <source>
        <tissue evidence="2">Shoot tissue taken approximately 20 cm above the soil surface</tissue>
    </source>
</reference>
<reference evidence="2" key="1">
    <citation type="submission" date="2014-09" db="EMBL/GenBank/DDBJ databases">
        <authorList>
            <person name="Magalhaes I.L.F."/>
            <person name="Oliveira U."/>
            <person name="Santos F.R."/>
            <person name="Vidigal T.H.D.A."/>
            <person name="Brescovit A.D."/>
            <person name="Santos A.J."/>
        </authorList>
    </citation>
    <scope>NUCLEOTIDE SEQUENCE</scope>
    <source>
        <tissue evidence="2">Shoot tissue taken approximately 20 cm above the soil surface</tissue>
    </source>
</reference>